<evidence type="ECO:0000256" key="3">
    <source>
        <dbReference type="PROSITE-ProRule" id="PRU01360"/>
    </source>
</evidence>
<dbReference type="Pfam" id="PF00593">
    <property type="entry name" value="TonB_dep_Rec_b-barrel"/>
    <property type="match status" value="1"/>
</dbReference>
<dbReference type="RefSeq" id="WP_218403954.1">
    <property type="nucleotide sequence ID" value="NZ_JAGSPC010000001.1"/>
</dbReference>
<keyword evidence="3" id="KW-1134">Transmembrane beta strand</keyword>
<dbReference type="InterPro" id="IPR039426">
    <property type="entry name" value="TonB-dep_rcpt-like"/>
</dbReference>
<protein>
    <submittedName>
        <fullName evidence="8">TonB-dependent receptor</fullName>
    </submittedName>
</protein>
<keyword evidence="3" id="KW-0998">Cell outer membrane</keyword>
<feature type="chain" id="PRO_5040821807" evidence="5">
    <location>
        <begin position="27"/>
        <end position="782"/>
    </location>
</feature>
<accession>A0A9X1F1N6</accession>
<evidence type="ECO:0000259" key="6">
    <source>
        <dbReference type="Pfam" id="PF00593"/>
    </source>
</evidence>
<comment type="caution">
    <text evidence="8">The sequence shown here is derived from an EMBL/GenBank/DDBJ whole genome shotgun (WGS) entry which is preliminary data.</text>
</comment>
<evidence type="ECO:0000259" key="7">
    <source>
        <dbReference type="Pfam" id="PF07715"/>
    </source>
</evidence>
<keyword evidence="9" id="KW-1185">Reference proteome</keyword>
<dbReference type="PANTHER" id="PTHR32552">
    <property type="entry name" value="FERRICHROME IRON RECEPTOR-RELATED"/>
    <property type="match status" value="1"/>
</dbReference>
<organism evidence="8 9">
    <name type="scientific">Erythrobacter crassostreae</name>
    <dbReference type="NCBI Taxonomy" id="2828328"/>
    <lineage>
        <taxon>Bacteria</taxon>
        <taxon>Pseudomonadati</taxon>
        <taxon>Pseudomonadota</taxon>
        <taxon>Alphaproteobacteria</taxon>
        <taxon>Sphingomonadales</taxon>
        <taxon>Erythrobacteraceae</taxon>
        <taxon>Erythrobacter/Porphyrobacter group</taxon>
        <taxon>Erythrobacter</taxon>
    </lineage>
</organism>
<name>A0A9X1F1N6_9SPHN</name>
<dbReference type="GO" id="GO:0009279">
    <property type="term" value="C:cell outer membrane"/>
    <property type="evidence" value="ECO:0007669"/>
    <property type="project" value="UniProtKB-SubCell"/>
</dbReference>
<evidence type="ECO:0000256" key="4">
    <source>
        <dbReference type="RuleBase" id="RU003357"/>
    </source>
</evidence>
<dbReference type="AlphaFoldDB" id="A0A9X1F1N6"/>
<dbReference type="GO" id="GO:0006811">
    <property type="term" value="P:monoatomic ion transport"/>
    <property type="evidence" value="ECO:0007669"/>
    <property type="project" value="UniProtKB-KW"/>
</dbReference>
<dbReference type="EMBL" id="JAGSPC010000001">
    <property type="protein sequence ID" value="MBV7258661.1"/>
    <property type="molecule type" value="Genomic_DNA"/>
</dbReference>
<dbReference type="PROSITE" id="PS52016">
    <property type="entry name" value="TONB_DEPENDENT_REC_3"/>
    <property type="match status" value="1"/>
</dbReference>
<comment type="subcellular location">
    <subcellularLocation>
        <location evidence="3">Cell outer membrane</location>
        <topology evidence="3">Multi-pass membrane protein</topology>
    </subcellularLocation>
</comment>
<feature type="domain" description="TonB-dependent receptor plug" evidence="7">
    <location>
        <begin position="53"/>
        <end position="155"/>
    </location>
</feature>
<keyword evidence="3 4" id="KW-0472">Membrane</keyword>
<comment type="similarity">
    <text evidence="3 4">Belongs to the TonB-dependent receptor family.</text>
</comment>
<keyword evidence="8" id="KW-0675">Receptor</keyword>
<dbReference type="Proteomes" id="UP001138681">
    <property type="component" value="Unassembled WGS sequence"/>
</dbReference>
<feature type="domain" description="TonB-dependent receptor-like beta-barrel" evidence="6">
    <location>
        <begin position="315"/>
        <end position="744"/>
    </location>
</feature>
<dbReference type="InterPro" id="IPR012910">
    <property type="entry name" value="Plug_dom"/>
</dbReference>
<dbReference type="PANTHER" id="PTHR32552:SF81">
    <property type="entry name" value="TONB-DEPENDENT OUTER MEMBRANE RECEPTOR"/>
    <property type="match status" value="1"/>
</dbReference>
<keyword evidence="5" id="KW-0732">Signal</keyword>
<sequence length="782" mass="85261">MTNNLKAPLCSFFALASALAASPAVAQDGESEAVSQDEGNVIIVTAQLREEDIQDVPISITAITSETLLAARIEDSQDLQFNSPNVILSANRNLTIRGVGSQSFGGSADTNIGVLVNGVFLQQGSTFGEFFDLERIEILRGPQGTLFGRNTTGGAINIVNKRPTDQFEGYAQLQLENFDGVRAEAAINLPIADGLYQRFSAHVLKRDGYTLNLKNDQRIDGRDQYSLRSSTRFEPTETTTVDLVLNYFREDSNRANAVKSLCTPDTTFGCSSQTVDFDFPDAFGLDGLLGGAVRPSTFSDNPTDLREVRIDIEPEQDIEDFLATLQIEQELGALTLTSVTGYRVGDNASFRDFDQGTRPGAFEPGTYTTAFGPLTVADAGNGNGVLTYNLRNQGEAVTTTDYRTSQEAFGKREQFSQELRLGSDFDGPFNFLVGGYYLWAESSGEVTTYLPVSRTLGFTTSGNTSDADVDSYAVFGEAYFDITPELSILGGLRYTKDDKSITTASGFIALGAPFVGEAEFDAVTGRASVSWQPTPDNNFYFTYSRGFKSGGFNPGNLGTPTFDSETIDSYELGTKNQFMNGRVTVNAAVFQYDYSDLIVGNIVGTLATNVNIPSSRIRGFELEAVAEPLDGLLLEGSLGLLDTEVRSDFLSSDPSRGGDFFQLQGNSLPNAPERTLKLAAEYTFLGGSNWTIRPRVDFYSQTGFFSREFNVSADRVDGWEQLDLSVQFALEDRPWSLTGFVKNVTNNDDITFLEVNSNLVGSFRSAFLIDPRIYGVALRVGF</sequence>
<reference evidence="8" key="1">
    <citation type="submission" date="2021-04" db="EMBL/GenBank/DDBJ databases">
        <authorList>
            <person name="Pira H."/>
            <person name="Risdian C."/>
            <person name="Wink J."/>
        </authorList>
    </citation>
    <scope>NUCLEOTIDE SEQUENCE</scope>
    <source>
        <strain evidence="8">WH158</strain>
    </source>
</reference>
<evidence type="ECO:0000313" key="9">
    <source>
        <dbReference type="Proteomes" id="UP001138681"/>
    </source>
</evidence>
<evidence type="ECO:0000256" key="1">
    <source>
        <dbReference type="ARBA" id="ARBA00023065"/>
    </source>
</evidence>
<dbReference type="Pfam" id="PF07715">
    <property type="entry name" value="Plug"/>
    <property type="match status" value="1"/>
</dbReference>
<evidence type="ECO:0000256" key="2">
    <source>
        <dbReference type="ARBA" id="ARBA00023077"/>
    </source>
</evidence>
<keyword evidence="3" id="KW-0812">Transmembrane</keyword>
<keyword evidence="1" id="KW-0406">Ion transport</keyword>
<evidence type="ECO:0000256" key="5">
    <source>
        <dbReference type="SAM" id="SignalP"/>
    </source>
</evidence>
<keyword evidence="3" id="KW-0813">Transport</keyword>
<proteinExistence type="inferred from homology"/>
<gene>
    <name evidence="8" type="ORF">KCG46_03600</name>
</gene>
<keyword evidence="2 4" id="KW-0798">TonB box</keyword>
<dbReference type="InterPro" id="IPR000531">
    <property type="entry name" value="Beta-barrel_TonB"/>
</dbReference>
<evidence type="ECO:0000313" key="8">
    <source>
        <dbReference type="EMBL" id="MBV7258661.1"/>
    </source>
</evidence>
<feature type="signal peptide" evidence="5">
    <location>
        <begin position="1"/>
        <end position="26"/>
    </location>
</feature>